<dbReference type="InterPro" id="IPR003399">
    <property type="entry name" value="Mce/MlaD"/>
</dbReference>
<dbReference type="PANTHER" id="PTHR33371:SF19">
    <property type="entry name" value="MCE-FAMILY PROTEIN MCE4A"/>
    <property type="match status" value="1"/>
</dbReference>
<organism evidence="4 5">
    <name type="scientific">Streptomyces coeruleofuscus</name>
    <dbReference type="NCBI Taxonomy" id="66879"/>
    <lineage>
        <taxon>Bacteria</taxon>
        <taxon>Bacillati</taxon>
        <taxon>Actinomycetota</taxon>
        <taxon>Actinomycetes</taxon>
        <taxon>Kitasatosporales</taxon>
        <taxon>Streptomycetaceae</taxon>
        <taxon>Streptomyces</taxon>
    </lineage>
</organism>
<dbReference type="Pfam" id="PF11887">
    <property type="entry name" value="Mce4_CUP1"/>
    <property type="match status" value="1"/>
</dbReference>
<keyword evidence="5" id="KW-1185">Reference proteome</keyword>
<dbReference type="InterPro" id="IPR024516">
    <property type="entry name" value="Mce_C"/>
</dbReference>
<dbReference type="Proteomes" id="UP001499986">
    <property type="component" value="Unassembled WGS sequence"/>
</dbReference>
<gene>
    <name evidence="4" type="ORF">GCM10010255_24050</name>
</gene>
<dbReference type="InterPro" id="IPR052336">
    <property type="entry name" value="MlaD_Phospholipid_Transporter"/>
</dbReference>
<accession>A0ABP5V5P2</accession>
<dbReference type="InterPro" id="IPR005693">
    <property type="entry name" value="Mce"/>
</dbReference>
<comment type="caution">
    <text evidence="4">The sequence shown here is derived from an EMBL/GenBank/DDBJ whole genome shotgun (WGS) entry which is preliminary data.</text>
</comment>
<feature type="domain" description="Mammalian cell entry C-terminal" evidence="3">
    <location>
        <begin position="121"/>
        <end position="338"/>
    </location>
</feature>
<evidence type="ECO:0000259" key="3">
    <source>
        <dbReference type="Pfam" id="PF11887"/>
    </source>
</evidence>
<protein>
    <submittedName>
        <fullName evidence="4">MCE family protein</fullName>
    </submittedName>
</protein>
<dbReference type="PANTHER" id="PTHR33371">
    <property type="entry name" value="INTERMEMBRANE PHOSPHOLIPID TRANSPORT SYSTEM BINDING PROTEIN MLAD-RELATED"/>
    <property type="match status" value="1"/>
</dbReference>
<evidence type="ECO:0000313" key="5">
    <source>
        <dbReference type="Proteomes" id="UP001499986"/>
    </source>
</evidence>
<evidence type="ECO:0000259" key="2">
    <source>
        <dbReference type="Pfam" id="PF02470"/>
    </source>
</evidence>
<sequence>MSRRMRVLRLRLYGLVFIAVLALLLSLSVAVYRQVFTPVVRITLEADSLGNQLDPRADVKLRGLLVGEVREVRADGTKATLDIALKPEHVAQIPSDVHARLLPKTLFGEKYVDLVAPRGSSGRPIRAGDVITQDRTRVGIEVQQLMNDLLPLLRTVQPGKLNATLSAFATALDGRGDRIGDNLTRVEAYLRRLNPHLPSLKEDIARFADVAEVYGDAAPDLMEILRNTVTTSRTIVEEKDRLAAALKSTATVAGTAEDFLDANGDRLITLGRVSRPTLELFARYSPQYPCLLAGLVRQEKASEEAFRGGKMHITLEVVRPQGAYEPGEEPRYGERSGPNCRDLPHPPVPAPGAHLDDGSKKASSASGGPLGVSATRAEQRAVGSLVAPALGVPADEVPPVATLLFGPMARGTAVSVA</sequence>
<feature type="region of interest" description="Disordered" evidence="1">
    <location>
        <begin position="319"/>
        <end position="375"/>
    </location>
</feature>
<dbReference type="NCBIfam" id="TIGR00996">
    <property type="entry name" value="Mtu_fam_mce"/>
    <property type="match status" value="1"/>
</dbReference>
<dbReference type="EMBL" id="BAAASE010000003">
    <property type="protein sequence ID" value="GAA2393214.1"/>
    <property type="molecule type" value="Genomic_DNA"/>
</dbReference>
<feature type="domain" description="Mce/MlaD" evidence="2">
    <location>
        <begin position="40"/>
        <end position="116"/>
    </location>
</feature>
<dbReference type="Pfam" id="PF02470">
    <property type="entry name" value="MlaD"/>
    <property type="match status" value="1"/>
</dbReference>
<reference evidence="5" key="1">
    <citation type="journal article" date="2019" name="Int. J. Syst. Evol. Microbiol.">
        <title>The Global Catalogue of Microorganisms (GCM) 10K type strain sequencing project: providing services to taxonomists for standard genome sequencing and annotation.</title>
        <authorList>
            <consortium name="The Broad Institute Genomics Platform"/>
            <consortium name="The Broad Institute Genome Sequencing Center for Infectious Disease"/>
            <person name="Wu L."/>
            <person name="Ma J."/>
        </authorList>
    </citation>
    <scope>NUCLEOTIDE SEQUENCE [LARGE SCALE GENOMIC DNA]</scope>
    <source>
        <strain evidence="5">JCM 4358</strain>
    </source>
</reference>
<name>A0ABP5V5P2_9ACTN</name>
<evidence type="ECO:0000313" key="4">
    <source>
        <dbReference type="EMBL" id="GAA2393214.1"/>
    </source>
</evidence>
<evidence type="ECO:0000256" key="1">
    <source>
        <dbReference type="SAM" id="MobiDB-lite"/>
    </source>
</evidence>
<proteinExistence type="predicted"/>